<evidence type="ECO:0000313" key="1">
    <source>
        <dbReference type="EMBL" id="JAH95122.1"/>
    </source>
</evidence>
<reference evidence="1" key="1">
    <citation type="submission" date="2014-11" db="EMBL/GenBank/DDBJ databases">
        <authorList>
            <person name="Amaro Gonzalez C."/>
        </authorList>
    </citation>
    <scope>NUCLEOTIDE SEQUENCE</scope>
</reference>
<sequence length="46" mass="5009">MQTTQRTAVHGKADCQNASKKNVQVILLPALNVKIGHNIKLVLSLN</sequence>
<accession>A0A0E9WXA2</accession>
<dbReference type="AlphaFoldDB" id="A0A0E9WXA2"/>
<protein>
    <submittedName>
        <fullName evidence="1">Uncharacterized protein</fullName>
    </submittedName>
</protein>
<organism evidence="1">
    <name type="scientific">Anguilla anguilla</name>
    <name type="common">European freshwater eel</name>
    <name type="synonym">Muraena anguilla</name>
    <dbReference type="NCBI Taxonomy" id="7936"/>
    <lineage>
        <taxon>Eukaryota</taxon>
        <taxon>Metazoa</taxon>
        <taxon>Chordata</taxon>
        <taxon>Craniata</taxon>
        <taxon>Vertebrata</taxon>
        <taxon>Euteleostomi</taxon>
        <taxon>Actinopterygii</taxon>
        <taxon>Neopterygii</taxon>
        <taxon>Teleostei</taxon>
        <taxon>Anguilliformes</taxon>
        <taxon>Anguillidae</taxon>
        <taxon>Anguilla</taxon>
    </lineage>
</organism>
<proteinExistence type="predicted"/>
<reference evidence="1" key="2">
    <citation type="journal article" date="2015" name="Fish Shellfish Immunol.">
        <title>Early steps in the European eel (Anguilla anguilla)-Vibrio vulnificus interaction in the gills: Role of the RtxA13 toxin.</title>
        <authorList>
            <person name="Callol A."/>
            <person name="Pajuelo D."/>
            <person name="Ebbesson L."/>
            <person name="Teles M."/>
            <person name="MacKenzie S."/>
            <person name="Amaro C."/>
        </authorList>
    </citation>
    <scope>NUCLEOTIDE SEQUENCE</scope>
</reference>
<name>A0A0E9WXA2_ANGAN</name>
<dbReference type="EMBL" id="GBXM01013455">
    <property type="protein sequence ID" value="JAH95122.1"/>
    <property type="molecule type" value="Transcribed_RNA"/>
</dbReference>